<sequence length="522" mass="59962">MSQAKTPFQGMIKDFKVRAACYKQDWIGIRYWISLPLALPVIAFGKQLSRDTDGILGTVETVASTVENRSYCVLIVSSLWVCVWMAILLFLLAIFNACNVINRFIRMAEELFGLLIAVLFIQEAGVVSEFRIAEAEDPKLEKCKYNFEWLYANGRQARSWRYGTGCFRSFLADYGIPLSIPGKLPSDIPRRLFCPPPWDSASLYYWTVIVMGFFIENIHCPRYVQIPILYIFAAIIPALMIAGLYFFNQCTSQMAQQKEFNLRNPSTYHYDILLLGIKQTREKMVKSAKECIKQHESNSEIYGRMQAVFTKIDTSPTRSDLIQPSSVPKEMEDLKEFVMKADDGGDAIEKFDLKKHIDACLPVRINEQRVSNTLQSLLIPNSVLWGYFAYWAFDNVPGNQFWERLLLLFITPRRSCNPWRGVHASFVGLVPYMIIGLFTVFQLVYFLFCFGIAWTPIAGVLFPLPFFFLISIRQYILPKIFHPDHLQELNASEYEEIASILCCEILDEMTAQRGGLKFRTVG</sequence>
<dbReference type="GO" id="GO:0005452">
    <property type="term" value="F:solute:inorganic anion antiporter activity"/>
    <property type="evidence" value="ECO:0007669"/>
    <property type="project" value="InterPro"/>
</dbReference>
<dbReference type="PANTHER" id="PTHR11453:SF40">
    <property type="entry name" value="BORON TRANSPORTER 4-RELATED"/>
    <property type="match status" value="1"/>
</dbReference>
<dbReference type="InParanoid" id="V4UCK0"/>
<reference evidence="8 9" key="1">
    <citation type="submission" date="2013-10" db="EMBL/GenBank/DDBJ databases">
        <authorList>
            <consortium name="International Citrus Genome Consortium"/>
            <person name="Jenkins J."/>
            <person name="Schmutz J."/>
            <person name="Prochnik S."/>
            <person name="Rokhsar D."/>
            <person name="Gmitter F."/>
            <person name="Ollitrault P."/>
            <person name="Machado M."/>
            <person name="Talon M."/>
            <person name="Wincker P."/>
            <person name="Jaillon O."/>
            <person name="Morgante M."/>
        </authorList>
    </citation>
    <scope>NUCLEOTIDE SEQUENCE</scope>
    <source>
        <strain evidence="9">cv. Clemenules</strain>
    </source>
</reference>
<dbReference type="InterPro" id="IPR003020">
    <property type="entry name" value="HCO3_transpt_euk"/>
</dbReference>
<evidence type="ECO:0000256" key="1">
    <source>
        <dbReference type="ARBA" id="ARBA00004141"/>
    </source>
</evidence>
<dbReference type="InterPro" id="IPR011531">
    <property type="entry name" value="HCO3_transpt-like_TM_dom"/>
</dbReference>
<comment type="similarity">
    <text evidence="2">Belongs to the anion exchanger (TC 2.A.31.3) family.</text>
</comment>
<evidence type="ECO:0000259" key="7">
    <source>
        <dbReference type="Pfam" id="PF00955"/>
    </source>
</evidence>
<keyword evidence="3 6" id="KW-0812">Transmembrane</keyword>
<dbReference type="Gramene" id="ESR63742">
    <property type="protein sequence ID" value="ESR63742"/>
    <property type="gene ID" value="CICLE_v10010398mg"/>
</dbReference>
<comment type="subcellular location">
    <subcellularLocation>
        <location evidence="1">Membrane</location>
        <topology evidence="1">Multi-pass membrane protein</topology>
    </subcellularLocation>
</comment>
<dbReference type="PANTHER" id="PTHR11453">
    <property type="entry name" value="ANION EXCHANGE PROTEIN"/>
    <property type="match status" value="1"/>
</dbReference>
<dbReference type="Pfam" id="PF00955">
    <property type="entry name" value="HCO3_cotransp"/>
    <property type="match status" value="1"/>
</dbReference>
<evidence type="ECO:0000256" key="5">
    <source>
        <dbReference type="ARBA" id="ARBA00023136"/>
    </source>
</evidence>
<feature type="domain" description="Bicarbonate transporter-like transmembrane" evidence="7">
    <location>
        <begin position="378"/>
        <end position="492"/>
    </location>
</feature>
<dbReference type="GO" id="GO:0050801">
    <property type="term" value="P:monoatomic ion homeostasis"/>
    <property type="evidence" value="ECO:0007669"/>
    <property type="project" value="TreeGrafter"/>
</dbReference>
<feature type="transmembrane region" description="Helical" evidence="6">
    <location>
        <begin position="227"/>
        <end position="247"/>
    </location>
</feature>
<dbReference type="GO" id="GO:0005886">
    <property type="term" value="C:plasma membrane"/>
    <property type="evidence" value="ECO:0007669"/>
    <property type="project" value="TreeGrafter"/>
</dbReference>
<evidence type="ECO:0000313" key="8">
    <source>
        <dbReference type="EMBL" id="ESR63742.1"/>
    </source>
</evidence>
<keyword evidence="9" id="KW-1185">Reference proteome</keyword>
<dbReference type="KEGG" id="cic:CICLE_v10010398mg"/>
<feature type="transmembrane region" description="Helical" evidence="6">
    <location>
        <begin position="451"/>
        <end position="472"/>
    </location>
</feature>
<feature type="transmembrane region" description="Helical" evidence="6">
    <location>
        <begin position="422"/>
        <end position="445"/>
    </location>
</feature>
<keyword evidence="4 6" id="KW-1133">Transmembrane helix</keyword>
<evidence type="ECO:0000256" key="3">
    <source>
        <dbReference type="ARBA" id="ARBA00022692"/>
    </source>
</evidence>
<dbReference type="GO" id="GO:0006820">
    <property type="term" value="P:monoatomic anion transport"/>
    <property type="evidence" value="ECO:0007669"/>
    <property type="project" value="InterPro"/>
</dbReference>
<keyword evidence="5 6" id="KW-0472">Membrane</keyword>
<gene>
    <name evidence="8" type="ORF">CICLE_v10010398mg</name>
</gene>
<evidence type="ECO:0000313" key="9">
    <source>
        <dbReference type="Proteomes" id="UP000030687"/>
    </source>
</evidence>
<evidence type="ECO:0000256" key="6">
    <source>
        <dbReference type="SAM" id="Phobius"/>
    </source>
</evidence>
<protein>
    <recommendedName>
        <fullName evidence="7">Bicarbonate transporter-like transmembrane domain-containing protein</fullName>
    </recommendedName>
</protein>
<accession>V4UCK0</accession>
<evidence type="ECO:0000256" key="4">
    <source>
        <dbReference type="ARBA" id="ARBA00022989"/>
    </source>
</evidence>
<name>V4UCK0_CITCL</name>
<organism evidence="8 9">
    <name type="scientific">Citrus clementina</name>
    <name type="common">Clementine</name>
    <name type="synonym">Citrus deliciosa x Citrus sinensis</name>
    <dbReference type="NCBI Taxonomy" id="85681"/>
    <lineage>
        <taxon>Eukaryota</taxon>
        <taxon>Viridiplantae</taxon>
        <taxon>Streptophyta</taxon>
        <taxon>Embryophyta</taxon>
        <taxon>Tracheophyta</taxon>
        <taxon>Spermatophyta</taxon>
        <taxon>Magnoliopsida</taxon>
        <taxon>eudicotyledons</taxon>
        <taxon>Gunneridae</taxon>
        <taxon>Pentapetalae</taxon>
        <taxon>rosids</taxon>
        <taxon>malvids</taxon>
        <taxon>Sapindales</taxon>
        <taxon>Rutaceae</taxon>
        <taxon>Aurantioideae</taxon>
        <taxon>Citrus</taxon>
    </lineage>
</organism>
<feature type="transmembrane region" description="Helical" evidence="6">
    <location>
        <begin position="73"/>
        <end position="97"/>
    </location>
</feature>
<dbReference type="EMBL" id="KI535697">
    <property type="protein sequence ID" value="ESR63742.1"/>
    <property type="molecule type" value="Genomic_DNA"/>
</dbReference>
<dbReference type="AlphaFoldDB" id="V4UCK0"/>
<dbReference type="Proteomes" id="UP000030687">
    <property type="component" value="Unassembled WGS sequence"/>
</dbReference>
<dbReference type="eggNOG" id="KOG1172">
    <property type="taxonomic scope" value="Eukaryota"/>
</dbReference>
<evidence type="ECO:0000256" key="2">
    <source>
        <dbReference type="ARBA" id="ARBA00006262"/>
    </source>
</evidence>
<proteinExistence type="inferred from homology"/>